<reference evidence="3" key="1">
    <citation type="journal article" date="2019" name="Int. J. Syst. Evol. Microbiol.">
        <title>The Global Catalogue of Microorganisms (GCM) 10K type strain sequencing project: providing services to taxonomists for standard genome sequencing and annotation.</title>
        <authorList>
            <consortium name="The Broad Institute Genomics Platform"/>
            <consortium name="The Broad Institute Genome Sequencing Center for Infectious Disease"/>
            <person name="Wu L."/>
            <person name="Ma J."/>
        </authorList>
    </citation>
    <scope>NUCLEOTIDE SEQUENCE [LARGE SCALE GENOMIC DNA]</scope>
    <source>
        <strain evidence="3">KCTC 32255</strain>
    </source>
</reference>
<dbReference type="PANTHER" id="PTHR36222">
    <property type="entry name" value="SERINE PROTEASE INHIBITOR RV3364C"/>
    <property type="match status" value="1"/>
</dbReference>
<dbReference type="InterPro" id="IPR053141">
    <property type="entry name" value="Mycobact_SerProt_Inhib_Rv3364c"/>
</dbReference>
<dbReference type="SMART" id="SM00960">
    <property type="entry name" value="Robl_LC7"/>
    <property type="match status" value="1"/>
</dbReference>
<keyword evidence="3" id="KW-1185">Reference proteome</keyword>
<dbReference type="InterPro" id="IPR004942">
    <property type="entry name" value="Roadblock/LAMTOR2_dom"/>
</dbReference>
<dbReference type="Proteomes" id="UP001596337">
    <property type="component" value="Unassembled WGS sequence"/>
</dbReference>
<dbReference type="PANTHER" id="PTHR36222:SF1">
    <property type="entry name" value="SERINE PROTEASE INHIBITOR RV3364C"/>
    <property type="match status" value="1"/>
</dbReference>
<comment type="caution">
    <text evidence="2">The sequence shown here is derived from an EMBL/GenBank/DDBJ whole genome shotgun (WGS) entry which is preliminary data.</text>
</comment>
<sequence>MTVNLSPKESNWLLDDLLRRATGANRAVLLSSDGLLMGKSHDMSVADAEHLAAVASALQSLAKGTGKYFDGGAVHQTVVELERAFLVVTEAGTGACIAVLAQADADLGLIAYEVNRMVASVGKHMATAPRNPAADYARNSEAS</sequence>
<organism evidence="2 3">
    <name type="scientific">Haloechinothrix salitolerans</name>
    <dbReference type="NCBI Taxonomy" id="926830"/>
    <lineage>
        <taxon>Bacteria</taxon>
        <taxon>Bacillati</taxon>
        <taxon>Actinomycetota</taxon>
        <taxon>Actinomycetes</taxon>
        <taxon>Pseudonocardiales</taxon>
        <taxon>Pseudonocardiaceae</taxon>
        <taxon>Haloechinothrix</taxon>
    </lineage>
</organism>
<feature type="domain" description="Roadblock/LAMTOR2" evidence="1">
    <location>
        <begin position="11"/>
        <end position="101"/>
    </location>
</feature>
<dbReference type="SUPFAM" id="SSF103196">
    <property type="entry name" value="Roadblock/LC7 domain"/>
    <property type="match status" value="1"/>
</dbReference>
<dbReference type="Pfam" id="PF03259">
    <property type="entry name" value="Robl_LC7"/>
    <property type="match status" value="1"/>
</dbReference>
<name>A0ABW2C582_9PSEU</name>
<proteinExistence type="predicted"/>
<protein>
    <submittedName>
        <fullName evidence="2">Roadblock/LC7 domain-containing protein</fullName>
    </submittedName>
</protein>
<accession>A0ABW2C582</accession>
<dbReference type="EMBL" id="JBHSXX010000001">
    <property type="protein sequence ID" value="MFC6869189.1"/>
    <property type="molecule type" value="Genomic_DNA"/>
</dbReference>
<evidence type="ECO:0000313" key="2">
    <source>
        <dbReference type="EMBL" id="MFC6869189.1"/>
    </source>
</evidence>
<dbReference type="RefSeq" id="WP_345402923.1">
    <property type="nucleotide sequence ID" value="NZ_BAABLA010000112.1"/>
</dbReference>
<dbReference type="Gene3D" id="3.30.450.30">
    <property type="entry name" value="Dynein light chain 2a, cytoplasmic"/>
    <property type="match status" value="1"/>
</dbReference>
<evidence type="ECO:0000313" key="3">
    <source>
        <dbReference type="Proteomes" id="UP001596337"/>
    </source>
</evidence>
<evidence type="ECO:0000259" key="1">
    <source>
        <dbReference type="SMART" id="SM00960"/>
    </source>
</evidence>
<gene>
    <name evidence="2" type="ORF">ACFQGD_18780</name>
</gene>